<feature type="domain" description="HTH araC/xylS-type" evidence="4">
    <location>
        <begin position="212"/>
        <end position="310"/>
    </location>
</feature>
<dbReference type="Pfam" id="PF12833">
    <property type="entry name" value="HTH_18"/>
    <property type="match status" value="1"/>
</dbReference>
<evidence type="ECO:0000313" key="6">
    <source>
        <dbReference type="Proteomes" id="UP000030901"/>
    </source>
</evidence>
<dbReference type="Proteomes" id="UP000030901">
    <property type="component" value="Chromosome"/>
</dbReference>
<dbReference type="RefSeq" id="WP_039105619.1">
    <property type="nucleotide sequence ID" value="NZ_CP009056.1"/>
</dbReference>
<dbReference type="AlphaFoldDB" id="A0A0A7S2N9"/>
<dbReference type="GO" id="GO:0043565">
    <property type="term" value="F:sequence-specific DNA binding"/>
    <property type="evidence" value="ECO:0007669"/>
    <property type="project" value="InterPro"/>
</dbReference>
<sequence>MKTIHYSKNPPKLAIKDKQLTDSTEWFNIKGLLNAGFVEMAPLQDIRNDTKVNKHLSLVFMLNGAVHHHIRGSQSIVSYQPNGVYLSYSHDTIYGTDFFPANYCYNIIMLQFRPDDLLEIFNERSLNSYRANMQFSSPNFCIWRLTLTPVLKDIAQRLQAARRSSDALSQLNIQRLSLNALWLTLEQLKCSSSTDGEPMRSNLTGRDRKNVINAQLFIHDHFQTHLIIKDIARVIGVSESKLNRDFKKMFDIGIHRYIINYRLQQVTKLLNESTLTISDIAIRCGFTCAGHLSRRFVEVFGTTPRAYRCN</sequence>
<evidence type="ECO:0000256" key="3">
    <source>
        <dbReference type="ARBA" id="ARBA00023163"/>
    </source>
</evidence>
<gene>
    <name evidence="5" type="ORF">FPB0191_01899</name>
</gene>
<dbReference type="InterPro" id="IPR018060">
    <property type="entry name" value="HTH_AraC"/>
</dbReference>
<organism evidence="5 6">
    <name type="scientific">Frischella perrara</name>
    <dbReference type="NCBI Taxonomy" id="1267021"/>
    <lineage>
        <taxon>Bacteria</taxon>
        <taxon>Pseudomonadati</taxon>
        <taxon>Pseudomonadota</taxon>
        <taxon>Gammaproteobacteria</taxon>
        <taxon>Orbales</taxon>
        <taxon>Orbaceae</taxon>
        <taxon>Frischella</taxon>
    </lineage>
</organism>
<dbReference type="SMART" id="SM00342">
    <property type="entry name" value="HTH_ARAC"/>
    <property type="match status" value="1"/>
</dbReference>
<evidence type="ECO:0000313" key="5">
    <source>
        <dbReference type="EMBL" id="AJA45713.1"/>
    </source>
</evidence>
<dbReference type="PROSITE" id="PS01124">
    <property type="entry name" value="HTH_ARAC_FAMILY_2"/>
    <property type="match status" value="1"/>
</dbReference>
<dbReference type="Gene3D" id="1.10.10.60">
    <property type="entry name" value="Homeodomain-like"/>
    <property type="match status" value="1"/>
</dbReference>
<dbReference type="InterPro" id="IPR009057">
    <property type="entry name" value="Homeodomain-like_sf"/>
</dbReference>
<keyword evidence="2 5" id="KW-0238">DNA-binding</keyword>
<keyword evidence="6" id="KW-1185">Reference proteome</keyword>
<evidence type="ECO:0000256" key="1">
    <source>
        <dbReference type="ARBA" id="ARBA00023015"/>
    </source>
</evidence>
<protein>
    <submittedName>
        <fullName evidence="5">AraC-type DNA-binding domain-containing protein</fullName>
    </submittedName>
</protein>
<dbReference type="HOGENOM" id="CLU_952627_0_0_6"/>
<dbReference type="InterPro" id="IPR018062">
    <property type="entry name" value="HTH_AraC-typ_CS"/>
</dbReference>
<accession>A0A0A7S2N9</accession>
<dbReference type="KEGG" id="fpp:FPB0191_01899"/>
<dbReference type="PROSITE" id="PS00041">
    <property type="entry name" value="HTH_ARAC_FAMILY_1"/>
    <property type="match status" value="1"/>
</dbReference>
<reference evidence="5 6" key="1">
    <citation type="journal article" date="2014" name="Appl. Environ. Microbiol.">
        <title>Gut symbionts from distinct hosts exhibit genotoxic activity via divergent colibactin biosynthetic pathways.</title>
        <authorList>
            <person name="Engel P."/>
            <person name="Vizcaino M.I."/>
            <person name="Crawford J.M."/>
        </authorList>
    </citation>
    <scope>NUCLEOTIDE SEQUENCE [LARGE SCALE GENOMIC DNA]</scope>
    <source>
        <strain evidence="5 6">PEB0191</strain>
    </source>
</reference>
<keyword evidence="1" id="KW-0805">Transcription regulation</keyword>
<dbReference type="STRING" id="1267021.FPB0191_01899"/>
<dbReference type="GO" id="GO:0003700">
    <property type="term" value="F:DNA-binding transcription factor activity"/>
    <property type="evidence" value="ECO:0007669"/>
    <property type="project" value="InterPro"/>
</dbReference>
<evidence type="ECO:0000259" key="4">
    <source>
        <dbReference type="PROSITE" id="PS01124"/>
    </source>
</evidence>
<keyword evidence="3" id="KW-0804">Transcription</keyword>
<dbReference type="InterPro" id="IPR053142">
    <property type="entry name" value="PchR_regulatory_protein"/>
</dbReference>
<dbReference type="PANTHER" id="PTHR47893">
    <property type="entry name" value="REGULATORY PROTEIN PCHR"/>
    <property type="match status" value="1"/>
</dbReference>
<dbReference type="SUPFAM" id="SSF46689">
    <property type="entry name" value="Homeodomain-like"/>
    <property type="match status" value="2"/>
</dbReference>
<dbReference type="PANTHER" id="PTHR47893:SF1">
    <property type="entry name" value="REGULATORY PROTEIN PCHR"/>
    <property type="match status" value="1"/>
</dbReference>
<proteinExistence type="predicted"/>
<name>A0A0A7S2N9_FRIPE</name>
<dbReference type="EMBL" id="CP009056">
    <property type="protein sequence ID" value="AJA45713.1"/>
    <property type="molecule type" value="Genomic_DNA"/>
</dbReference>
<evidence type="ECO:0000256" key="2">
    <source>
        <dbReference type="ARBA" id="ARBA00023125"/>
    </source>
</evidence>